<dbReference type="Gene3D" id="2.60.40.2130">
    <property type="entry name" value="F-spondin domain"/>
    <property type="match status" value="1"/>
</dbReference>
<accession>A0A1E7FUA5</accession>
<dbReference type="Proteomes" id="UP000095751">
    <property type="component" value="Unassembled WGS sequence"/>
</dbReference>
<dbReference type="InterPro" id="IPR009465">
    <property type="entry name" value="Spondin_N"/>
</dbReference>
<organism evidence="3 4">
    <name type="scientific">Fragilariopsis cylindrus CCMP1102</name>
    <dbReference type="NCBI Taxonomy" id="635003"/>
    <lineage>
        <taxon>Eukaryota</taxon>
        <taxon>Sar</taxon>
        <taxon>Stramenopiles</taxon>
        <taxon>Ochrophyta</taxon>
        <taxon>Bacillariophyta</taxon>
        <taxon>Bacillariophyceae</taxon>
        <taxon>Bacillariophycidae</taxon>
        <taxon>Bacillariales</taxon>
        <taxon>Bacillariaceae</taxon>
        <taxon>Fragilariopsis</taxon>
    </lineage>
</organism>
<name>A0A1E7FUA5_9STRA</name>
<dbReference type="OrthoDB" id="43709at2759"/>
<dbReference type="KEGG" id="fcy:FRACYDRAFT_231881"/>
<dbReference type="AlphaFoldDB" id="A0A1E7FUA5"/>
<feature type="domain" description="Spondin" evidence="2">
    <location>
        <begin position="17"/>
        <end position="211"/>
    </location>
</feature>
<feature type="region of interest" description="Disordered" evidence="1">
    <location>
        <begin position="247"/>
        <end position="297"/>
    </location>
</feature>
<dbReference type="PANTHER" id="PTHR11311">
    <property type="entry name" value="SPONDIN"/>
    <property type="match status" value="1"/>
</dbReference>
<protein>
    <recommendedName>
        <fullName evidence="2">Spondin domain-containing protein</fullName>
    </recommendedName>
</protein>
<dbReference type="PANTHER" id="PTHR11311:SF15">
    <property type="entry name" value="SPONDIN-2"/>
    <property type="match status" value="1"/>
</dbReference>
<proteinExistence type="predicted"/>
<sequence length="376" mass="39873">MDFLSLIPSTVSVLAGGGDAGQNGSAATYSCTLTNIWSMKNHPVEYDTITNSAHWSPPVLVAHGTDYEMWAPDTLASPGVEIVAESGKTLTLEDEIKESQTIGSAGEYVVGNNQFNANDPPQTFNDIQLTSNFPMLSTITMAAPSPDWFTGIYNFSPIHPELNVWYESFEIATYPFDAGTELGDTYSLNNSPQEPHIPIFQLTNETIPGDNGILLDESETVVRPMALWNCAIQKTTEPEITIPVVNENVEDEDLTTITTDTDTGGDSDNDGEDDVDVDGGGDGEGEGEGDSTGGDGDVDGVGVCGRYFNECTVNGDCCSGSCQREKCRAKSRGSGRAESSRISSTGGNTVGGAAGLSRRSSVGTGGGRMKKRFLRG</sequence>
<evidence type="ECO:0000313" key="3">
    <source>
        <dbReference type="EMBL" id="OEU21736.1"/>
    </source>
</evidence>
<dbReference type="NCBIfam" id="NF038123">
    <property type="entry name" value="NF038123_dom"/>
    <property type="match status" value="1"/>
</dbReference>
<evidence type="ECO:0000313" key="4">
    <source>
        <dbReference type="Proteomes" id="UP000095751"/>
    </source>
</evidence>
<evidence type="ECO:0000256" key="1">
    <source>
        <dbReference type="SAM" id="MobiDB-lite"/>
    </source>
</evidence>
<dbReference type="PROSITE" id="PS51020">
    <property type="entry name" value="SPONDIN"/>
    <property type="match status" value="1"/>
</dbReference>
<dbReference type="GO" id="GO:0031012">
    <property type="term" value="C:extracellular matrix"/>
    <property type="evidence" value="ECO:0007669"/>
    <property type="project" value="TreeGrafter"/>
</dbReference>
<dbReference type="InterPro" id="IPR051418">
    <property type="entry name" value="Spondin/Thrombospondin_T1"/>
</dbReference>
<dbReference type="GO" id="GO:0007155">
    <property type="term" value="P:cell adhesion"/>
    <property type="evidence" value="ECO:0007669"/>
    <property type="project" value="TreeGrafter"/>
</dbReference>
<dbReference type="InParanoid" id="A0A1E7FUA5"/>
<gene>
    <name evidence="3" type="ORF">FRACYDRAFT_231881</name>
</gene>
<dbReference type="Pfam" id="PF06468">
    <property type="entry name" value="Spond_N"/>
    <property type="match status" value="1"/>
</dbReference>
<keyword evidence="4" id="KW-1185">Reference proteome</keyword>
<dbReference type="EMBL" id="KV784353">
    <property type="protein sequence ID" value="OEU21736.1"/>
    <property type="molecule type" value="Genomic_DNA"/>
</dbReference>
<feature type="compositionally biased region" description="Acidic residues" evidence="1">
    <location>
        <begin position="263"/>
        <end position="289"/>
    </location>
</feature>
<evidence type="ECO:0000259" key="2">
    <source>
        <dbReference type="PROSITE" id="PS51020"/>
    </source>
</evidence>
<dbReference type="InterPro" id="IPR038678">
    <property type="entry name" value="Spondin_N_sf"/>
</dbReference>
<reference evidence="3 4" key="1">
    <citation type="submission" date="2016-09" db="EMBL/GenBank/DDBJ databases">
        <title>Extensive genetic diversity and differential bi-allelic expression allows diatom success in the polar Southern Ocean.</title>
        <authorList>
            <consortium name="DOE Joint Genome Institute"/>
            <person name="Mock T."/>
            <person name="Otillar R.P."/>
            <person name="Strauss J."/>
            <person name="Dupont C."/>
            <person name="Frickenhaus S."/>
            <person name="Maumus F."/>
            <person name="Mcmullan M."/>
            <person name="Sanges R."/>
            <person name="Schmutz J."/>
            <person name="Toseland A."/>
            <person name="Valas R."/>
            <person name="Veluchamy A."/>
            <person name="Ward B.J."/>
            <person name="Allen A."/>
            <person name="Barry K."/>
            <person name="Falciatore A."/>
            <person name="Ferrante M."/>
            <person name="Fortunato A.E."/>
            <person name="Gloeckner G."/>
            <person name="Gruber A."/>
            <person name="Hipkin R."/>
            <person name="Janech M."/>
            <person name="Kroth P."/>
            <person name="Leese F."/>
            <person name="Lindquist E."/>
            <person name="Lyon B.R."/>
            <person name="Martin J."/>
            <person name="Mayer C."/>
            <person name="Parker M."/>
            <person name="Quesneville H."/>
            <person name="Raymond J."/>
            <person name="Uhlig C."/>
            <person name="Valentin K.U."/>
            <person name="Worden A.Z."/>
            <person name="Armbrust E.V."/>
            <person name="Bowler C."/>
            <person name="Green B."/>
            <person name="Moulton V."/>
            <person name="Van Oosterhout C."/>
            <person name="Grigoriev I."/>
        </authorList>
    </citation>
    <scope>NUCLEOTIDE SEQUENCE [LARGE SCALE GENOMIC DNA]</scope>
    <source>
        <strain evidence="3 4">CCMP1102</strain>
    </source>
</reference>
<feature type="region of interest" description="Disordered" evidence="1">
    <location>
        <begin position="329"/>
        <end position="376"/>
    </location>
</feature>